<protein>
    <submittedName>
        <fullName evidence="2">Uncharacterized protein</fullName>
    </submittedName>
</protein>
<dbReference type="VEuPathDB" id="GiardiaDB:GL50581_4101"/>
<reference evidence="2 3" key="1">
    <citation type="journal article" date="2009" name="PLoS Pathog.">
        <title>Draft genome sequencing of giardia intestinalis assemblage B isolate GS: is human giardiasis caused by two different species?</title>
        <authorList>
            <person name="Franzen O."/>
            <person name="Jerlstrom-Hultqvist J."/>
            <person name="Castro E."/>
            <person name="Sherwood E."/>
            <person name="Ankarklev J."/>
            <person name="Reiner D.S."/>
            <person name="Palm D."/>
            <person name="Andersson J.O."/>
            <person name="Andersson B."/>
            <person name="Svard S.G."/>
        </authorList>
    </citation>
    <scope>NUCLEOTIDE SEQUENCE [LARGE SCALE GENOMIC DNA]</scope>
    <source>
        <strain evidence="3">ATCC 50581 / GS clone H7</strain>
    </source>
</reference>
<comment type="caution">
    <text evidence="2">The sequence shown here is derived from an EMBL/GenBank/DDBJ whole genome shotgun (WGS) entry which is preliminary data.</text>
</comment>
<dbReference type="EMBL" id="ACGJ01002920">
    <property type="protein sequence ID" value="EES98670.1"/>
    <property type="molecule type" value="Genomic_DNA"/>
</dbReference>
<evidence type="ECO:0000313" key="2">
    <source>
        <dbReference type="EMBL" id="EES98670.1"/>
    </source>
</evidence>
<dbReference type="Proteomes" id="UP000002488">
    <property type="component" value="Unassembled WGS sequence"/>
</dbReference>
<evidence type="ECO:0000256" key="1">
    <source>
        <dbReference type="SAM" id="MobiDB-lite"/>
    </source>
</evidence>
<gene>
    <name evidence="2" type="ORF">GL50581_4101</name>
</gene>
<sequence>MSNEYENEYEDDFLSYHSDFDLSSSHNSAPEASNETQQTTKPTGNAHTAPENITIPQGTVAFSQAPMDYRKKCIEGIYKEQFVRTLQQFVSRGTSTYRVTETINRGVQVPSLLSNSGFDQGGIALAESLMTIALTGQIKSADTEDLPVQVRNKSILKNLNMMKERLICQGTRETKIGFLMEQCVALSEGFIALIAVKLLEEELGESRPSQEEICYPLTRTHIYQFLLVSCDLSLAIKHVYIGRSGMQQRMPVDFTLLPGEQGVPPRIVLFSQLIKQEINKIQPKRPYPSDSVSILTVPLLEGFAEILYRPADNFSPPIERLTYRVAHRLAKNIVVVGLTEHGLLYSWMYDELNCEVSVSLVMSFTSGIAALSVHAIAFSSQPRDKSMIIHMTNGAFLVVQFMPHQALASEVKRLLEICLAVSTITPGTALDQNIYYNPMHATIRSVRRIPHVTVKLASALCNGITCIQYTDGAVECFGSAINERIAVCSLRKDGLSVLLGPISDDTAERIYKDLQD</sequence>
<dbReference type="AlphaFoldDB" id="C6LZ71"/>
<feature type="region of interest" description="Disordered" evidence="1">
    <location>
        <begin position="16"/>
        <end position="59"/>
    </location>
</feature>
<proteinExistence type="predicted"/>
<dbReference type="OrthoDB" id="10255298at2759"/>
<organism evidence="2 3">
    <name type="scientific">Giardia intestinalis (strain ATCC 50581 / GS clone H7)</name>
    <name type="common">Giardia lamblia</name>
    <dbReference type="NCBI Taxonomy" id="598745"/>
    <lineage>
        <taxon>Eukaryota</taxon>
        <taxon>Metamonada</taxon>
        <taxon>Diplomonadida</taxon>
        <taxon>Hexamitidae</taxon>
        <taxon>Giardiinae</taxon>
        <taxon>Giardia</taxon>
    </lineage>
</organism>
<dbReference type="OMA" id="GFLMEQC"/>
<evidence type="ECO:0000313" key="3">
    <source>
        <dbReference type="Proteomes" id="UP000002488"/>
    </source>
</evidence>
<name>C6LZ71_GIAIB</name>
<accession>C6LZ71</accession>
<feature type="compositionally biased region" description="Polar residues" evidence="1">
    <location>
        <begin position="21"/>
        <end position="46"/>
    </location>
</feature>